<evidence type="ECO:0000313" key="1">
    <source>
        <dbReference type="EMBL" id="MDI3422930.1"/>
    </source>
</evidence>
<keyword evidence="2" id="KW-1185">Reference proteome</keyword>
<proteinExistence type="predicted"/>
<accession>A0ABT6T5L5</accession>
<dbReference type="EMBL" id="JASCIS010000045">
    <property type="protein sequence ID" value="MDI3422930.1"/>
    <property type="molecule type" value="Genomic_DNA"/>
</dbReference>
<protein>
    <submittedName>
        <fullName evidence="1">Uncharacterized protein</fullName>
    </submittedName>
</protein>
<name>A0ABT6T5L5_9ACTN</name>
<evidence type="ECO:0000313" key="2">
    <source>
        <dbReference type="Proteomes" id="UP001237105"/>
    </source>
</evidence>
<gene>
    <name evidence="1" type="ORF">QIT00_31050</name>
</gene>
<comment type="caution">
    <text evidence="1">The sequence shown here is derived from an EMBL/GenBank/DDBJ whole genome shotgun (WGS) entry which is preliminary data.</text>
</comment>
<dbReference type="Proteomes" id="UP001237105">
    <property type="component" value="Unassembled WGS sequence"/>
</dbReference>
<dbReference type="RefSeq" id="WP_282538783.1">
    <property type="nucleotide sequence ID" value="NZ_JASCIS010000045.1"/>
</dbReference>
<sequence>MRTWEFTLIMNRGLTDEEEHAWNYWPEADNLLVDGSIGQTKGPPGTSRMESMCHIEASTLLEAVSIATQEIRKVADVHPVRIEVDEEHRGDLEGLARVA</sequence>
<reference evidence="1 2" key="1">
    <citation type="submission" date="2023-05" db="EMBL/GenBank/DDBJ databases">
        <title>Draft genome sequence of Streptomyces sp. B-S-A12 isolated from a cave soil in Thailand.</title>
        <authorList>
            <person name="Chamroensaksri N."/>
            <person name="Muangham S."/>
        </authorList>
    </citation>
    <scope>NUCLEOTIDE SEQUENCE [LARGE SCALE GENOMIC DNA]</scope>
    <source>
        <strain evidence="1 2">B-S-A12</strain>
    </source>
</reference>
<organism evidence="1 2">
    <name type="scientific">Streptomyces luteolus</name>
    <dbReference type="NCBI Taxonomy" id="3043615"/>
    <lineage>
        <taxon>Bacteria</taxon>
        <taxon>Bacillati</taxon>
        <taxon>Actinomycetota</taxon>
        <taxon>Actinomycetes</taxon>
        <taxon>Kitasatosporales</taxon>
        <taxon>Streptomycetaceae</taxon>
        <taxon>Streptomyces</taxon>
    </lineage>
</organism>